<evidence type="ECO:0000313" key="4">
    <source>
        <dbReference type="Proteomes" id="UP001500280"/>
    </source>
</evidence>
<feature type="region of interest" description="Disordered" evidence="2">
    <location>
        <begin position="238"/>
        <end position="526"/>
    </location>
</feature>
<proteinExistence type="predicted"/>
<keyword evidence="1" id="KW-0175">Coiled coil</keyword>
<comment type="caution">
    <text evidence="3">The sequence shown here is derived from an EMBL/GenBank/DDBJ whole genome shotgun (WGS) entry which is preliminary data.</text>
</comment>
<feature type="coiled-coil region" evidence="1">
    <location>
        <begin position="203"/>
        <end position="237"/>
    </location>
</feature>
<dbReference type="RefSeq" id="WP_344151372.1">
    <property type="nucleotide sequence ID" value="NZ_BAAANF010000010.1"/>
</dbReference>
<feature type="compositionally biased region" description="Polar residues" evidence="2">
    <location>
        <begin position="267"/>
        <end position="277"/>
    </location>
</feature>
<protein>
    <submittedName>
        <fullName evidence="3">Uncharacterized protein</fullName>
    </submittedName>
</protein>
<dbReference type="EMBL" id="BAAANF010000010">
    <property type="protein sequence ID" value="GAA1684654.1"/>
    <property type="molecule type" value="Genomic_DNA"/>
</dbReference>
<feature type="compositionally biased region" description="Polar residues" evidence="2">
    <location>
        <begin position="398"/>
        <end position="408"/>
    </location>
</feature>
<reference evidence="3 4" key="1">
    <citation type="journal article" date="2019" name="Int. J. Syst. Evol. Microbiol.">
        <title>The Global Catalogue of Microorganisms (GCM) 10K type strain sequencing project: providing services to taxonomists for standard genome sequencing and annotation.</title>
        <authorList>
            <consortium name="The Broad Institute Genomics Platform"/>
            <consortium name="The Broad Institute Genome Sequencing Center for Infectious Disease"/>
            <person name="Wu L."/>
            <person name="Ma J."/>
        </authorList>
    </citation>
    <scope>NUCLEOTIDE SEQUENCE [LARGE SCALE GENOMIC DNA]</scope>
    <source>
        <strain evidence="3 4">JCM 14307</strain>
    </source>
</reference>
<feature type="compositionally biased region" description="Polar residues" evidence="2">
    <location>
        <begin position="500"/>
        <end position="519"/>
    </location>
</feature>
<evidence type="ECO:0000313" key="3">
    <source>
        <dbReference type="EMBL" id="GAA1684654.1"/>
    </source>
</evidence>
<feature type="compositionally biased region" description="Low complexity" evidence="2">
    <location>
        <begin position="278"/>
        <end position="289"/>
    </location>
</feature>
<keyword evidence="4" id="KW-1185">Reference proteome</keyword>
<name>A0ABN2HAK7_9ACTN</name>
<feature type="compositionally biased region" description="Basic and acidic residues" evidence="2">
    <location>
        <begin position="306"/>
        <end position="323"/>
    </location>
</feature>
<feature type="region of interest" description="Disordered" evidence="2">
    <location>
        <begin position="1"/>
        <end position="27"/>
    </location>
</feature>
<feature type="compositionally biased region" description="Polar residues" evidence="2">
    <location>
        <begin position="290"/>
        <end position="301"/>
    </location>
</feature>
<gene>
    <name evidence="3" type="ORF">GCM10009745_31370</name>
</gene>
<sequence>MSQTTPEGGRLSRADRKAARRGTKAVKAAATLKNRDIKQFDRGLVEDIGRSNLTAADLSAMMQRGITGTQNEQARAELSALGQAAQGRMTAARTENPTLGGMLSNAYSRWKDVRRGTKLLKAAGALTAKDAKTINPAIRAQLGHSTMTRSDLAHLAQRNLIQAFRSPGDFEVRPGIQAPESVQQAPMQNGMIQSREAAARGPVQQSDSRLEALLAEMQQLNERLAVLEQQVAEIRAAQQPEAESATAQSAEAQSAGAQSAEAQSTEGQTAQPQTADGQTAEAQTAQPQTVEGQTAEVQSAEAQRVVTEEHVGQHEAVPTDRSKAQRWVGAAAGERQPEAAAQQPAAQATTEASAQQPAAQQPTTEAQQPENQQPGEAAPQQPAAESQQVAGQAAEGPTTAQPEVQSAGQQGGEQQPAVREPAAQASPRGTARPVFQEAGRQATTQPGQRPPVQAPTFQAAGQQPNEAARKAEATRAAAAAFDGTTGAGASTAEQAARTAQSDPNKATRGTGQSAAQKNDPNGRGTR</sequence>
<dbReference type="Proteomes" id="UP001500280">
    <property type="component" value="Unassembled WGS sequence"/>
</dbReference>
<evidence type="ECO:0000256" key="2">
    <source>
        <dbReference type="SAM" id="MobiDB-lite"/>
    </source>
</evidence>
<evidence type="ECO:0000256" key="1">
    <source>
        <dbReference type="SAM" id="Coils"/>
    </source>
</evidence>
<accession>A0ABN2HAK7</accession>
<feature type="compositionally biased region" description="Low complexity" evidence="2">
    <location>
        <begin position="238"/>
        <end position="266"/>
    </location>
</feature>
<feature type="compositionally biased region" description="Polar residues" evidence="2">
    <location>
        <begin position="455"/>
        <end position="465"/>
    </location>
</feature>
<organism evidence="3 4">
    <name type="scientific">Kribbella yunnanensis</name>
    <dbReference type="NCBI Taxonomy" id="190194"/>
    <lineage>
        <taxon>Bacteria</taxon>
        <taxon>Bacillati</taxon>
        <taxon>Actinomycetota</taxon>
        <taxon>Actinomycetes</taxon>
        <taxon>Propionibacteriales</taxon>
        <taxon>Kribbellaceae</taxon>
        <taxon>Kribbella</taxon>
    </lineage>
</organism>
<feature type="compositionally biased region" description="Low complexity" evidence="2">
    <location>
        <begin position="330"/>
        <end position="390"/>
    </location>
</feature>
<feature type="compositionally biased region" description="Low complexity" evidence="2">
    <location>
        <begin position="474"/>
        <end position="499"/>
    </location>
</feature>